<feature type="compositionally biased region" description="Basic residues" evidence="1">
    <location>
        <begin position="89"/>
        <end position="100"/>
    </location>
</feature>
<sequence>MYYYKDLLVPSHNQSIFIRYLKEDKEPFIFPPPPHTNALMDQAHVSELIYSMVNSLNKKAAHHPMSERPAFDITLENDAEPSVILSKISKHKRPKRRGKCPRLAPRDDGPFKRVNYIDRSKSLHQLKYSSVKPKHMPKKSSASKEKVQIEKPKETIDNMEPIDHLSKTKQLSNQHQADNSVQTPESNVLNHGHEEVTDLPAPYATEAFSHDKDGNGESDLPLNDIENKEFVASLEKDIPENDETAISEHSSLNQETEANQIDILNEVPHHTGTDYPDQVLEADGSKLNEEPADGSVQSCTTAEHVDKADDHALAAEPDESNEYEYTHIPEDMLTDEIEDPNVNSEKIPQYDMMIEHEWFYEDHSTAETKEAEYQHIEEITFEESKTTNEYENRFEETPSTDPEDTDDHLIKEVTLEEPEPANEHETIAGDIPSTETEKAADQHIEDITFEESEPDNESETLTEDIPSMEIKEVTLEEPEPANEHETIAGDIPSTETEEAADQHIEEITFEESEPDNESATLTEDIPSMEIEEVIFEESEPESEHETLSEEIPSIGRMESDDESIEESSFEESVSTHTEESGSLDSDTTFVESEETTHDGEVIEEESAVSQEVDSGITTSVTEEFHAAPVDDHHPVLETHVVNREQDLLSDNSTPEESDSTQDQVPEENTTIEHGIDSLIEETPSELNEEPVEESIDQHSPTEIDSSRQSDLATTPSGTQAEIEDVQDHHPIEIETDDNGGNGQDLLSDNITAEEFETASEEMLVEKTIVDNDEIEDLNDDTPALVQEEIDEEITQTEADIPSAAEAAPQPSTPSESAETQEETPAKVNSGSSRSIPAEETETAGDPAPHTTQDQNVEESYTTILNKYFTLGDKINVYAGSKLLDKQGTFLTAGRDFFIWIDADGYVRLQVISGGISIGQKKRKK</sequence>
<accession>A0ABU9K7F0</accession>
<feature type="compositionally biased region" description="Basic and acidic residues" evidence="1">
    <location>
        <begin position="695"/>
        <end position="707"/>
    </location>
</feature>
<feature type="region of interest" description="Disordered" evidence="1">
    <location>
        <begin position="446"/>
        <end position="762"/>
    </location>
</feature>
<evidence type="ECO:0000313" key="3">
    <source>
        <dbReference type="Proteomes" id="UP001389717"/>
    </source>
</evidence>
<proteinExistence type="predicted"/>
<keyword evidence="3" id="KW-1185">Reference proteome</keyword>
<dbReference type="EMBL" id="JBBYAF010000010">
    <property type="protein sequence ID" value="MEL3972015.1"/>
    <property type="molecule type" value="Genomic_DNA"/>
</dbReference>
<feature type="compositionally biased region" description="Acidic residues" evidence="1">
    <location>
        <begin position="559"/>
        <end position="569"/>
    </location>
</feature>
<evidence type="ECO:0000313" key="2">
    <source>
        <dbReference type="EMBL" id="MEL3972015.1"/>
    </source>
</evidence>
<feature type="compositionally biased region" description="Basic and acidic residues" evidence="1">
    <location>
        <begin position="385"/>
        <end position="396"/>
    </location>
</feature>
<feature type="compositionally biased region" description="Acidic residues" evidence="1">
    <location>
        <begin position="678"/>
        <end position="694"/>
    </location>
</feature>
<feature type="compositionally biased region" description="Polar residues" evidence="1">
    <location>
        <begin position="607"/>
        <end position="621"/>
    </location>
</feature>
<feature type="compositionally biased region" description="Basic and acidic residues" evidence="1">
    <location>
        <begin position="142"/>
        <end position="161"/>
    </location>
</feature>
<feature type="compositionally biased region" description="Acidic residues" evidence="1">
    <location>
        <begin position="529"/>
        <end position="540"/>
    </location>
</feature>
<dbReference type="RefSeq" id="WP_341981879.1">
    <property type="nucleotide sequence ID" value="NZ_JBBYAF010000010.1"/>
</dbReference>
<feature type="compositionally biased region" description="Acidic residues" evidence="1">
    <location>
        <begin position="447"/>
        <end position="462"/>
    </location>
</feature>
<comment type="caution">
    <text evidence="2">The sequence shown here is derived from an EMBL/GenBank/DDBJ whole genome shotgun (WGS) entry which is preliminary data.</text>
</comment>
<name>A0ABU9K7F0_9BACI</name>
<protein>
    <submittedName>
        <fullName evidence="2">Uncharacterized protein</fullName>
    </submittedName>
</protein>
<gene>
    <name evidence="2" type="ORF">AAEO50_06975</name>
</gene>
<evidence type="ECO:0000256" key="1">
    <source>
        <dbReference type="SAM" id="MobiDB-lite"/>
    </source>
</evidence>
<feature type="region of interest" description="Disordered" evidence="1">
    <location>
        <begin position="799"/>
        <end position="857"/>
    </location>
</feature>
<feature type="compositionally biased region" description="Basic and acidic residues" evidence="1">
    <location>
        <begin position="622"/>
        <end position="646"/>
    </location>
</feature>
<feature type="region of interest" description="Disordered" evidence="1">
    <location>
        <begin position="89"/>
        <end position="161"/>
    </location>
</feature>
<feature type="compositionally biased region" description="Basic and acidic residues" evidence="1">
    <location>
        <begin position="104"/>
        <end position="121"/>
    </location>
</feature>
<feature type="compositionally biased region" description="Polar residues" evidence="1">
    <location>
        <begin position="708"/>
        <end position="719"/>
    </location>
</feature>
<dbReference type="Proteomes" id="UP001389717">
    <property type="component" value="Unassembled WGS sequence"/>
</dbReference>
<feature type="region of interest" description="Disordered" evidence="1">
    <location>
        <begin position="385"/>
        <end position="406"/>
    </location>
</feature>
<reference evidence="2 3" key="1">
    <citation type="submission" date="2024-04" db="EMBL/GenBank/DDBJ databases">
        <title>Bacillus oryzaecorticis sp. nov., a moderately halophilic bacterium isolated from rice husks.</title>
        <authorList>
            <person name="Zhu H.-S."/>
        </authorList>
    </citation>
    <scope>NUCLEOTIDE SEQUENCE [LARGE SCALE GENOMIC DNA]</scope>
    <source>
        <strain evidence="2 3">ZC255</strain>
    </source>
</reference>
<organism evidence="2 3">
    <name type="scientific">Rossellomorea oryzaecorticis</name>
    <dbReference type="NCBI Taxonomy" id="1396505"/>
    <lineage>
        <taxon>Bacteria</taxon>
        <taxon>Bacillati</taxon>
        <taxon>Bacillota</taxon>
        <taxon>Bacilli</taxon>
        <taxon>Bacillales</taxon>
        <taxon>Bacillaceae</taxon>
        <taxon>Rossellomorea</taxon>
    </lineage>
</organism>
<feature type="compositionally biased region" description="Acidic residues" evidence="1">
    <location>
        <begin position="507"/>
        <end position="516"/>
    </location>
</feature>